<evidence type="ECO:0000313" key="2">
    <source>
        <dbReference type="EMBL" id="BBZ07227.1"/>
    </source>
</evidence>
<name>A0A7I7VQP9_9MYCO</name>
<accession>A0A7I7VQP9</accession>
<evidence type="ECO:0000313" key="3">
    <source>
        <dbReference type="Proteomes" id="UP000467201"/>
    </source>
</evidence>
<sequence length="71" mass="7576">MWGGEDEVRGVEQCGVGMGSFSDTSSAAPPIRRAGNARPGATRWAFDLVSAHLAERTRGEFDRPCRTGLPA</sequence>
<proteinExistence type="predicted"/>
<organism evidence="2 3">
    <name type="scientific">Mycolicibacterium doricum</name>
    <dbReference type="NCBI Taxonomy" id="126673"/>
    <lineage>
        <taxon>Bacteria</taxon>
        <taxon>Bacillati</taxon>
        <taxon>Actinomycetota</taxon>
        <taxon>Actinomycetes</taxon>
        <taxon>Mycobacteriales</taxon>
        <taxon>Mycobacteriaceae</taxon>
        <taxon>Mycolicibacterium</taxon>
    </lineage>
</organism>
<dbReference type="EMBL" id="AP022605">
    <property type="protein sequence ID" value="BBZ07227.1"/>
    <property type="molecule type" value="Genomic_DNA"/>
</dbReference>
<reference evidence="2 3" key="1">
    <citation type="journal article" date="2019" name="Emerg. Microbes Infect.">
        <title>Comprehensive subspecies identification of 175 nontuberculous mycobacteria species based on 7547 genomic profiles.</title>
        <authorList>
            <person name="Matsumoto Y."/>
            <person name="Kinjo T."/>
            <person name="Motooka D."/>
            <person name="Nabeya D."/>
            <person name="Jung N."/>
            <person name="Uechi K."/>
            <person name="Horii T."/>
            <person name="Iida T."/>
            <person name="Fujita J."/>
            <person name="Nakamura S."/>
        </authorList>
    </citation>
    <scope>NUCLEOTIDE SEQUENCE [LARGE SCALE GENOMIC DNA]</scope>
    <source>
        <strain evidence="2 3">JCM 12405</strain>
    </source>
</reference>
<feature type="region of interest" description="Disordered" evidence="1">
    <location>
        <begin position="15"/>
        <end position="37"/>
    </location>
</feature>
<evidence type="ECO:0000256" key="1">
    <source>
        <dbReference type="SAM" id="MobiDB-lite"/>
    </source>
</evidence>
<dbReference type="Proteomes" id="UP000467201">
    <property type="component" value="Chromosome"/>
</dbReference>
<dbReference type="AlphaFoldDB" id="A0A7I7VQP9"/>
<gene>
    <name evidence="2" type="ORF">MDOR_13960</name>
</gene>
<dbReference type="KEGG" id="mdr:MDOR_13960"/>
<protein>
    <submittedName>
        <fullName evidence="2">Uncharacterized protein</fullName>
    </submittedName>
</protein>